<organism evidence="13 14">
    <name type="scientific">Myotis lucifugus</name>
    <name type="common">Little brown bat</name>
    <dbReference type="NCBI Taxonomy" id="59463"/>
    <lineage>
        <taxon>Eukaryota</taxon>
        <taxon>Metazoa</taxon>
        <taxon>Chordata</taxon>
        <taxon>Craniata</taxon>
        <taxon>Vertebrata</taxon>
        <taxon>Euteleostomi</taxon>
        <taxon>Mammalia</taxon>
        <taxon>Eutheria</taxon>
        <taxon>Laurasiatheria</taxon>
        <taxon>Chiroptera</taxon>
        <taxon>Yangochiroptera</taxon>
        <taxon>Vespertilionidae</taxon>
        <taxon>Myotis</taxon>
    </lineage>
</organism>
<dbReference type="PANTHER" id="PTHR46329:SF1">
    <property type="entry name" value="KILLER CELL LECTIN-LIKE RECEPTOR 2"/>
    <property type="match status" value="1"/>
</dbReference>
<feature type="transmembrane region" description="Helical" evidence="11">
    <location>
        <begin position="46"/>
        <end position="70"/>
    </location>
</feature>
<dbReference type="InterPro" id="IPR052013">
    <property type="entry name" value="Mouse_KLRs"/>
</dbReference>
<sequence length="265" mass="30614">MSDQEIIYSTPAFLQNPSELQNTLRPGGTQRPGKIDGKEFSGPSRLIAVALGILCLLLIMTIIVLGTMFFQYNREKHQQDEILQNLKQKYHIMHKQHLANTTPASDILENKTVQWEKKPVSPLIEKKTCHRKKKISSKSLQHTGKLNEELWSCCGVNCYLFTTENKNWKECKQTCQNKGLSLVKIDDEDELAFLRSQISKTNYWIGLSFNEEESKWEWIDKGTPWNKVHVSIMNRTFGRGECAFLTSTRIENIDCSKTYYCICVK</sequence>
<evidence type="ECO:0000256" key="9">
    <source>
        <dbReference type="ARBA" id="ARBA00023170"/>
    </source>
</evidence>
<name>G1Q5R9_MYOLU</name>
<keyword evidence="10" id="KW-0325">Glycoprotein</keyword>
<dbReference type="PROSITE" id="PS50041">
    <property type="entry name" value="C_TYPE_LECTIN_2"/>
    <property type="match status" value="1"/>
</dbReference>
<dbReference type="OMA" id="IETIDCY"/>
<dbReference type="GO" id="GO:0005886">
    <property type="term" value="C:plasma membrane"/>
    <property type="evidence" value="ECO:0007669"/>
    <property type="project" value="UniProtKB-ARBA"/>
</dbReference>
<keyword evidence="9" id="KW-0675">Receptor</keyword>
<dbReference type="FunCoup" id="G1Q5R9">
    <property type="interactions" value="5"/>
</dbReference>
<dbReference type="SMART" id="SM00034">
    <property type="entry name" value="CLECT"/>
    <property type="match status" value="1"/>
</dbReference>
<reference evidence="13 14" key="1">
    <citation type="journal article" date="2011" name="Nature">
        <title>A high-resolution map of human evolutionary constraint using 29 mammals.</title>
        <authorList>
            <person name="Lindblad-Toh K."/>
            <person name="Garber M."/>
            <person name="Zuk O."/>
            <person name="Lin M.F."/>
            <person name="Parker B.J."/>
            <person name="Washietl S."/>
            <person name="Kheradpour P."/>
            <person name="Ernst J."/>
            <person name="Jordan G."/>
            <person name="Mauceli E."/>
            <person name="Ward L.D."/>
            <person name="Lowe C.B."/>
            <person name="Holloway A.K."/>
            <person name="Clamp M."/>
            <person name="Gnerre S."/>
            <person name="Alfoldi J."/>
            <person name="Beal K."/>
            <person name="Chang J."/>
            <person name="Clawson H."/>
            <person name="Cuff J."/>
            <person name="Di Palma F."/>
            <person name="Fitzgerald S."/>
            <person name="Flicek P."/>
            <person name="Guttman M."/>
            <person name="Hubisz M.J."/>
            <person name="Jaffe D.B."/>
            <person name="Jungreis I."/>
            <person name="Kent W.J."/>
            <person name="Kostka D."/>
            <person name="Lara M."/>
            <person name="Martins A.L."/>
            <person name="Massingham T."/>
            <person name="Moltke I."/>
            <person name="Raney B.J."/>
            <person name="Rasmussen M.D."/>
            <person name="Robinson J."/>
            <person name="Stark A."/>
            <person name="Vilella A.J."/>
            <person name="Wen J."/>
            <person name="Xie X."/>
            <person name="Zody M.C."/>
            <person name="Baldwin J."/>
            <person name="Bloom T."/>
            <person name="Chin C.W."/>
            <person name="Heiman D."/>
            <person name="Nicol R."/>
            <person name="Nusbaum C."/>
            <person name="Young S."/>
            <person name="Wilkinson J."/>
            <person name="Worley K.C."/>
            <person name="Kovar C.L."/>
            <person name="Muzny D.M."/>
            <person name="Gibbs R.A."/>
            <person name="Cree A."/>
            <person name="Dihn H.H."/>
            <person name="Fowler G."/>
            <person name="Jhangiani S."/>
            <person name="Joshi V."/>
            <person name="Lee S."/>
            <person name="Lewis L.R."/>
            <person name="Nazareth L.V."/>
            <person name="Okwuonu G."/>
            <person name="Santibanez J."/>
            <person name="Warren W.C."/>
            <person name="Mardis E.R."/>
            <person name="Weinstock G.M."/>
            <person name="Wilson R.K."/>
            <person name="Delehaunty K."/>
            <person name="Dooling D."/>
            <person name="Fronik C."/>
            <person name="Fulton L."/>
            <person name="Fulton B."/>
            <person name="Graves T."/>
            <person name="Minx P."/>
            <person name="Sodergren E."/>
            <person name="Birney E."/>
            <person name="Margulies E.H."/>
            <person name="Herrero J."/>
            <person name="Green E.D."/>
            <person name="Haussler D."/>
            <person name="Siepel A."/>
            <person name="Goldman N."/>
            <person name="Pollard K.S."/>
            <person name="Pedersen J.S."/>
            <person name="Lander E.S."/>
            <person name="Kellis M."/>
        </authorList>
    </citation>
    <scope>NUCLEOTIDE SEQUENCE [LARGE SCALE GENOMIC DNA]</scope>
</reference>
<evidence type="ECO:0000256" key="8">
    <source>
        <dbReference type="ARBA" id="ARBA00023157"/>
    </source>
</evidence>
<reference evidence="13" key="2">
    <citation type="submission" date="2025-08" db="UniProtKB">
        <authorList>
            <consortium name="Ensembl"/>
        </authorList>
    </citation>
    <scope>IDENTIFICATION</scope>
</reference>
<keyword evidence="3" id="KW-0430">Lectin</keyword>
<evidence type="ECO:0000256" key="2">
    <source>
        <dbReference type="ARBA" id="ARBA00022692"/>
    </source>
</evidence>
<dbReference type="GO" id="GO:0007155">
    <property type="term" value="P:cell adhesion"/>
    <property type="evidence" value="ECO:0007669"/>
    <property type="project" value="UniProtKB-KW"/>
</dbReference>
<dbReference type="Pfam" id="PF00059">
    <property type="entry name" value="Lectin_C"/>
    <property type="match status" value="1"/>
</dbReference>
<evidence type="ECO:0000313" key="13">
    <source>
        <dbReference type="Ensembl" id="ENSMLUP00000019052.1"/>
    </source>
</evidence>
<dbReference type="PANTHER" id="PTHR46329">
    <property type="entry name" value="KILLER CELL LECTIN-LIKE RECEPTOR 2"/>
    <property type="match status" value="1"/>
</dbReference>
<keyword evidence="2 11" id="KW-0812">Transmembrane</keyword>
<keyword evidence="4" id="KW-0130">Cell adhesion</keyword>
<dbReference type="InParanoid" id="G1Q5R9"/>
<dbReference type="GO" id="GO:0030246">
    <property type="term" value="F:carbohydrate binding"/>
    <property type="evidence" value="ECO:0007669"/>
    <property type="project" value="UniProtKB-KW"/>
</dbReference>
<evidence type="ECO:0000256" key="7">
    <source>
        <dbReference type="ARBA" id="ARBA00023136"/>
    </source>
</evidence>
<evidence type="ECO:0000256" key="11">
    <source>
        <dbReference type="SAM" id="Phobius"/>
    </source>
</evidence>
<evidence type="ECO:0000259" key="12">
    <source>
        <dbReference type="PROSITE" id="PS50041"/>
    </source>
</evidence>
<keyword evidence="8" id="KW-1015">Disulfide bond</keyword>
<comment type="subcellular location">
    <subcellularLocation>
        <location evidence="1">Membrane</location>
        <topology evidence="1">Single-pass type II membrane protein</topology>
    </subcellularLocation>
</comment>
<evidence type="ECO:0000256" key="1">
    <source>
        <dbReference type="ARBA" id="ARBA00004606"/>
    </source>
</evidence>
<dbReference type="CDD" id="cd03593">
    <property type="entry name" value="CLECT_NK_receptors_like"/>
    <property type="match status" value="1"/>
</dbReference>
<dbReference type="InterPro" id="IPR033992">
    <property type="entry name" value="NKR-like_CTLD"/>
</dbReference>
<keyword evidence="7 11" id="KW-0472">Membrane</keyword>
<reference evidence="13" key="3">
    <citation type="submission" date="2025-09" db="UniProtKB">
        <authorList>
            <consortium name="Ensembl"/>
        </authorList>
    </citation>
    <scope>IDENTIFICATION</scope>
</reference>
<dbReference type="GeneTree" id="ENSGT00390000008117"/>
<evidence type="ECO:0000256" key="6">
    <source>
        <dbReference type="ARBA" id="ARBA00022989"/>
    </source>
</evidence>
<dbReference type="SUPFAM" id="SSF56436">
    <property type="entry name" value="C-type lectin-like"/>
    <property type="match status" value="1"/>
</dbReference>
<dbReference type="STRING" id="59463.ENSMLUP00000019052"/>
<dbReference type="Proteomes" id="UP000001074">
    <property type="component" value="Unassembled WGS sequence"/>
</dbReference>
<evidence type="ECO:0000256" key="3">
    <source>
        <dbReference type="ARBA" id="ARBA00022734"/>
    </source>
</evidence>
<dbReference type="InterPro" id="IPR001304">
    <property type="entry name" value="C-type_lectin-like"/>
</dbReference>
<evidence type="ECO:0000256" key="4">
    <source>
        <dbReference type="ARBA" id="ARBA00022889"/>
    </source>
</evidence>
<dbReference type="InterPro" id="IPR013600">
    <property type="entry name" value="Ly49_N"/>
</dbReference>
<keyword evidence="5" id="KW-0735">Signal-anchor</keyword>
<keyword evidence="14" id="KW-1185">Reference proteome</keyword>
<evidence type="ECO:0000256" key="10">
    <source>
        <dbReference type="ARBA" id="ARBA00023180"/>
    </source>
</evidence>
<proteinExistence type="predicted"/>
<evidence type="ECO:0000256" key="5">
    <source>
        <dbReference type="ARBA" id="ARBA00022968"/>
    </source>
</evidence>
<dbReference type="InterPro" id="IPR016186">
    <property type="entry name" value="C-type_lectin-like/link_sf"/>
</dbReference>
<dbReference type="Gene3D" id="3.10.100.10">
    <property type="entry name" value="Mannose-Binding Protein A, subunit A"/>
    <property type="match status" value="1"/>
</dbReference>
<accession>G1Q5R9</accession>
<evidence type="ECO:0000313" key="14">
    <source>
        <dbReference type="Proteomes" id="UP000001074"/>
    </source>
</evidence>
<dbReference type="Pfam" id="PF08391">
    <property type="entry name" value="Ly49"/>
    <property type="match status" value="1"/>
</dbReference>
<dbReference type="EMBL" id="AAPE02007109">
    <property type="status" value="NOT_ANNOTATED_CDS"/>
    <property type="molecule type" value="Genomic_DNA"/>
</dbReference>
<dbReference type="AlphaFoldDB" id="G1Q5R9"/>
<dbReference type="InterPro" id="IPR016187">
    <property type="entry name" value="CTDL_fold"/>
</dbReference>
<dbReference type="eggNOG" id="KOG4297">
    <property type="taxonomic scope" value="Eukaryota"/>
</dbReference>
<feature type="domain" description="C-type lectin" evidence="12">
    <location>
        <begin position="154"/>
        <end position="264"/>
    </location>
</feature>
<dbReference type="HOGENOM" id="CLU_049894_1_0_1"/>
<dbReference type="Ensembl" id="ENSMLUT00000029287.1">
    <property type="protein sequence ID" value="ENSMLUP00000019052.1"/>
    <property type="gene ID" value="ENSMLUG00000003523.2"/>
</dbReference>
<protein>
    <recommendedName>
        <fullName evidence="12">C-type lectin domain-containing protein</fullName>
    </recommendedName>
</protein>
<keyword evidence="6 11" id="KW-1133">Transmembrane helix</keyword>